<dbReference type="SUPFAM" id="SSF51182">
    <property type="entry name" value="RmlC-like cupins"/>
    <property type="match status" value="1"/>
</dbReference>
<evidence type="ECO:0000256" key="3">
    <source>
        <dbReference type="ARBA" id="ARBA00023163"/>
    </source>
</evidence>
<sequence length="352" mass="41665">MLLKELLVLNEVERKHKNVYLADRERLLFSPLRFEDYSRLLDDERYYFDYRQFYQQTSREGKGLTITRNVLYEDTAIYVSRHTRYAFPILHNHDFIELVYVMNGSCINYINGQAIAMHKGDFCFLAPETVHALLAVSDDDVIINILLWKESMESSFVDLFRRDGYITNFFKQFLLEDHYAPYMIFHTDGDRKILNQVLRLYGEFLEKDVNYIEMIGYILNEIFIDLNRNYLSTLEIGKKENYSSKSSLYPMLSLIRLNYQTITLTTLAKQFSYSESYLSKLIKKNTGKTFKFIVEEARIDNAKKLLLTTTLSLTEISQKAGYFDSSHMNRDFIKWLGVSPKKWLESQSKDDR</sequence>
<evidence type="ECO:0000313" key="6">
    <source>
        <dbReference type="Proteomes" id="UP001596110"/>
    </source>
</evidence>
<dbReference type="Gene3D" id="2.60.120.10">
    <property type="entry name" value="Jelly Rolls"/>
    <property type="match status" value="1"/>
</dbReference>
<organism evidence="5 6">
    <name type="scientific">Streptococcus caledonicus</name>
    <dbReference type="NCBI Taxonomy" id="2614158"/>
    <lineage>
        <taxon>Bacteria</taxon>
        <taxon>Bacillati</taxon>
        <taxon>Bacillota</taxon>
        <taxon>Bacilli</taxon>
        <taxon>Lactobacillales</taxon>
        <taxon>Streptococcaceae</taxon>
        <taxon>Streptococcus</taxon>
    </lineage>
</organism>
<proteinExistence type="predicted"/>
<keyword evidence="3" id="KW-0804">Transcription</keyword>
<dbReference type="SUPFAM" id="SSF46689">
    <property type="entry name" value="Homeodomain-like"/>
    <property type="match status" value="1"/>
</dbReference>
<dbReference type="InterPro" id="IPR018060">
    <property type="entry name" value="HTH_AraC"/>
</dbReference>
<dbReference type="Pfam" id="PF12833">
    <property type="entry name" value="HTH_18"/>
    <property type="match status" value="1"/>
</dbReference>
<reference evidence="6" key="1">
    <citation type="journal article" date="2019" name="Int. J. Syst. Evol. Microbiol.">
        <title>The Global Catalogue of Microorganisms (GCM) 10K type strain sequencing project: providing services to taxonomists for standard genome sequencing and annotation.</title>
        <authorList>
            <consortium name="The Broad Institute Genomics Platform"/>
            <consortium name="The Broad Institute Genome Sequencing Center for Infectious Disease"/>
            <person name="Wu L."/>
            <person name="Ma J."/>
        </authorList>
    </citation>
    <scope>NUCLEOTIDE SEQUENCE [LARGE SCALE GENOMIC DNA]</scope>
    <source>
        <strain evidence="6">DT43</strain>
    </source>
</reference>
<dbReference type="PANTHER" id="PTHR43280">
    <property type="entry name" value="ARAC-FAMILY TRANSCRIPTIONAL REGULATOR"/>
    <property type="match status" value="1"/>
</dbReference>
<dbReference type="PANTHER" id="PTHR43280:SF28">
    <property type="entry name" value="HTH-TYPE TRANSCRIPTIONAL ACTIVATOR RHAS"/>
    <property type="match status" value="1"/>
</dbReference>
<evidence type="ECO:0000256" key="2">
    <source>
        <dbReference type="ARBA" id="ARBA00023125"/>
    </source>
</evidence>
<dbReference type="InterPro" id="IPR011051">
    <property type="entry name" value="RmlC_Cupin_sf"/>
</dbReference>
<dbReference type="Gene3D" id="1.10.10.60">
    <property type="entry name" value="Homeodomain-like"/>
    <property type="match status" value="1"/>
</dbReference>
<protein>
    <submittedName>
        <fullName evidence="5">AraC family transcriptional regulator</fullName>
    </submittedName>
</protein>
<dbReference type="RefSeq" id="WP_156806025.1">
    <property type="nucleotide sequence ID" value="NZ_JBHSOJ010000023.1"/>
</dbReference>
<dbReference type="EMBL" id="JBHSOJ010000023">
    <property type="protein sequence ID" value="MFC5631648.1"/>
    <property type="molecule type" value="Genomic_DNA"/>
</dbReference>
<keyword evidence="1" id="KW-0805">Transcription regulation</keyword>
<name>A0ABW0UDJ9_9STRE</name>
<evidence type="ECO:0000256" key="1">
    <source>
        <dbReference type="ARBA" id="ARBA00023015"/>
    </source>
</evidence>
<accession>A0ABW0UDJ9</accession>
<feature type="domain" description="HTH araC/xylS-type" evidence="4">
    <location>
        <begin position="249"/>
        <end position="346"/>
    </location>
</feature>
<keyword evidence="2" id="KW-0238">DNA-binding</keyword>
<evidence type="ECO:0000313" key="5">
    <source>
        <dbReference type="EMBL" id="MFC5631648.1"/>
    </source>
</evidence>
<dbReference type="InterPro" id="IPR003313">
    <property type="entry name" value="AraC-bd"/>
</dbReference>
<dbReference type="Pfam" id="PF02311">
    <property type="entry name" value="AraC_binding"/>
    <property type="match status" value="1"/>
</dbReference>
<dbReference type="Proteomes" id="UP001596110">
    <property type="component" value="Unassembled WGS sequence"/>
</dbReference>
<dbReference type="PROSITE" id="PS01124">
    <property type="entry name" value="HTH_ARAC_FAMILY_2"/>
    <property type="match status" value="1"/>
</dbReference>
<keyword evidence="6" id="KW-1185">Reference proteome</keyword>
<gene>
    <name evidence="5" type="ORF">ACFPQ3_08755</name>
</gene>
<dbReference type="InterPro" id="IPR009057">
    <property type="entry name" value="Homeodomain-like_sf"/>
</dbReference>
<evidence type="ECO:0000259" key="4">
    <source>
        <dbReference type="PROSITE" id="PS01124"/>
    </source>
</evidence>
<dbReference type="InterPro" id="IPR014710">
    <property type="entry name" value="RmlC-like_jellyroll"/>
</dbReference>
<dbReference type="SMART" id="SM00342">
    <property type="entry name" value="HTH_ARAC"/>
    <property type="match status" value="1"/>
</dbReference>
<comment type="caution">
    <text evidence="5">The sequence shown here is derived from an EMBL/GenBank/DDBJ whole genome shotgun (WGS) entry which is preliminary data.</text>
</comment>